<name>A0A2N5CLV7_9CAUL</name>
<keyword evidence="1" id="KW-1133">Transmembrane helix</keyword>
<feature type="transmembrane region" description="Helical" evidence="1">
    <location>
        <begin position="302"/>
        <end position="319"/>
    </location>
</feature>
<dbReference type="KEGG" id="cfh:C1707_18960"/>
<evidence type="ECO:0000313" key="4">
    <source>
        <dbReference type="Proteomes" id="UP000234483"/>
    </source>
</evidence>
<feature type="transmembrane region" description="Helical" evidence="1">
    <location>
        <begin position="115"/>
        <end position="135"/>
    </location>
</feature>
<evidence type="ECO:0000256" key="1">
    <source>
        <dbReference type="SAM" id="Phobius"/>
    </source>
</evidence>
<dbReference type="RefSeq" id="WP_101715371.1">
    <property type="nucleotide sequence ID" value="NZ_CP026100.1"/>
</dbReference>
<gene>
    <name evidence="2" type="ORF">C1707_18960</name>
    <name evidence="3" type="ORF">CFHF_23595</name>
</gene>
<dbReference type="InterPro" id="IPR043745">
    <property type="entry name" value="DUF5690"/>
</dbReference>
<feature type="transmembrane region" description="Helical" evidence="1">
    <location>
        <begin position="355"/>
        <end position="377"/>
    </location>
</feature>
<evidence type="ECO:0000313" key="2">
    <source>
        <dbReference type="EMBL" id="AYV48175.1"/>
    </source>
</evidence>
<feature type="transmembrane region" description="Helical" evidence="1">
    <location>
        <begin position="397"/>
        <end position="422"/>
    </location>
</feature>
<accession>A0A2N5CLV7</accession>
<dbReference type="EMBL" id="CP026100">
    <property type="protein sequence ID" value="AYV48175.1"/>
    <property type="molecule type" value="Genomic_DNA"/>
</dbReference>
<evidence type="ECO:0008006" key="6">
    <source>
        <dbReference type="Google" id="ProtNLM"/>
    </source>
</evidence>
<sequence length="448" mass="46577">MSGAAQGPLGRWLSRAPAWAFAAYGGLAAFAAYFSMYAYRKPFAAADWSDVAGWPFAMDFKIVLVIAQVAGYALSKVLGVKVVSETPPGRRALAILLLVGGSELALVLLGGLPPALAPLALFANGLGLGMIWGLVFGFVEGRRLSEVLGAMLCASFILASGVVKSVGKALLLAGVEDRWMPALTGLLFAPLLIVAVAGLAQMPPPTAEDEAMRVRRAPMSAKDRAALLVAQGPVLAMLVAVYVLLTAMRDFRDNFSAEIWAELGFKDAAAMFSLSELPVAVIVLVGMAMLMRIRDNRRAFGFNLLFISAGLALLGASTAAHQAGLLGPVGWMTASGAGLYMAYTPFNGMLFDRMIAATGTVGTAGFLIYVADASGYIGSVGLLLIKSFAELQLNWTAFLTMGAYGTCCAGLVGIVAAGLLFGQARRPAAPDRVAPQEGAHVGASTFGG</sequence>
<dbReference type="Pfam" id="PF18943">
    <property type="entry name" value="DUF5690"/>
    <property type="match status" value="1"/>
</dbReference>
<reference evidence="3 4" key="1">
    <citation type="submission" date="2017-12" db="EMBL/GenBank/DDBJ databases">
        <title>The genome sequence of Caulobacter flavus CGMCC1 15093.</title>
        <authorList>
            <person name="Gao J."/>
            <person name="Mao X."/>
            <person name="Sun J."/>
        </authorList>
    </citation>
    <scope>NUCLEOTIDE SEQUENCE [LARGE SCALE GENOMIC DNA]</scope>
    <source>
        <strain evidence="3 4">CGMCC1 15093</strain>
    </source>
</reference>
<feature type="transmembrane region" description="Helical" evidence="1">
    <location>
        <begin position="92"/>
        <end position="109"/>
    </location>
</feature>
<dbReference type="Proteomes" id="UP000234483">
    <property type="component" value="Unassembled WGS sequence"/>
</dbReference>
<keyword evidence="1" id="KW-0472">Membrane</keyword>
<proteinExistence type="predicted"/>
<dbReference type="AlphaFoldDB" id="A0A2N5CLV7"/>
<organism evidence="3 4">
    <name type="scientific">Caulobacter flavus</name>
    <dbReference type="NCBI Taxonomy" id="1679497"/>
    <lineage>
        <taxon>Bacteria</taxon>
        <taxon>Pseudomonadati</taxon>
        <taxon>Pseudomonadota</taxon>
        <taxon>Alphaproteobacteria</taxon>
        <taxon>Caulobacterales</taxon>
        <taxon>Caulobacteraceae</taxon>
        <taxon>Caulobacter</taxon>
    </lineage>
</organism>
<dbReference type="OrthoDB" id="182994at2"/>
<evidence type="ECO:0000313" key="3">
    <source>
        <dbReference type="EMBL" id="PLR06900.1"/>
    </source>
</evidence>
<feature type="transmembrane region" description="Helical" evidence="1">
    <location>
        <begin position="179"/>
        <end position="204"/>
    </location>
</feature>
<feature type="transmembrane region" description="Helical" evidence="1">
    <location>
        <begin position="325"/>
        <end position="343"/>
    </location>
</feature>
<evidence type="ECO:0000313" key="5">
    <source>
        <dbReference type="Proteomes" id="UP000281192"/>
    </source>
</evidence>
<feature type="transmembrane region" description="Helical" evidence="1">
    <location>
        <begin position="268"/>
        <end position="290"/>
    </location>
</feature>
<feature type="transmembrane region" description="Helical" evidence="1">
    <location>
        <begin position="147"/>
        <end position="167"/>
    </location>
</feature>
<feature type="transmembrane region" description="Helical" evidence="1">
    <location>
        <begin position="21"/>
        <end position="40"/>
    </location>
</feature>
<feature type="transmembrane region" description="Helical" evidence="1">
    <location>
        <begin position="225"/>
        <end position="248"/>
    </location>
</feature>
<feature type="transmembrane region" description="Helical" evidence="1">
    <location>
        <begin position="60"/>
        <end position="80"/>
    </location>
</feature>
<reference evidence="2 5" key="2">
    <citation type="submission" date="2018-01" db="EMBL/GenBank/DDBJ databases">
        <title>Complete genome sequence of Caulobacter flavus RHGG3.</title>
        <authorList>
            <person name="Yang E."/>
        </authorList>
    </citation>
    <scope>NUCLEOTIDE SEQUENCE [LARGE SCALE GENOMIC DNA]</scope>
    <source>
        <strain evidence="2 5">RHGG3</strain>
    </source>
</reference>
<dbReference type="EMBL" id="PJRQ01000048">
    <property type="protein sequence ID" value="PLR06900.1"/>
    <property type="molecule type" value="Genomic_DNA"/>
</dbReference>
<dbReference type="Proteomes" id="UP000281192">
    <property type="component" value="Chromosome"/>
</dbReference>
<protein>
    <recommendedName>
        <fullName evidence="6">MFS transporter</fullName>
    </recommendedName>
</protein>
<keyword evidence="1" id="KW-0812">Transmembrane</keyword>
<keyword evidence="5" id="KW-1185">Reference proteome</keyword>